<dbReference type="InterPro" id="IPR011009">
    <property type="entry name" value="Kinase-like_dom_sf"/>
</dbReference>
<dbReference type="InterPro" id="IPR000719">
    <property type="entry name" value="Prot_kinase_dom"/>
</dbReference>
<keyword evidence="6" id="KW-1185">Reference proteome</keyword>
<comment type="similarity">
    <text evidence="1">Belongs to the protein kinase superfamily. STE Ser/Thr protein kinase family. STE20 subfamily.</text>
</comment>
<evidence type="ECO:0000256" key="1">
    <source>
        <dbReference type="ARBA" id="ARBA00008874"/>
    </source>
</evidence>
<evidence type="ECO:0000259" key="4">
    <source>
        <dbReference type="PROSITE" id="PS50011"/>
    </source>
</evidence>
<organism evidence="5 6">
    <name type="scientific">Patella caerulea</name>
    <name type="common">Rayed Mediterranean limpet</name>
    <dbReference type="NCBI Taxonomy" id="87958"/>
    <lineage>
        <taxon>Eukaryota</taxon>
        <taxon>Metazoa</taxon>
        <taxon>Spiralia</taxon>
        <taxon>Lophotrochozoa</taxon>
        <taxon>Mollusca</taxon>
        <taxon>Gastropoda</taxon>
        <taxon>Patellogastropoda</taxon>
        <taxon>Patelloidea</taxon>
        <taxon>Patellidae</taxon>
        <taxon>Patella</taxon>
    </lineage>
</organism>
<dbReference type="Proteomes" id="UP001347796">
    <property type="component" value="Unassembled WGS sequence"/>
</dbReference>
<keyword evidence="2" id="KW-0547">Nucleotide-binding</keyword>
<dbReference type="GO" id="GO:0005524">
    <property type="term" value="F:ATP binding"/>
    <property type="evidence" value="ECO:0007669"/>
    <property type="project" value="UniProtKB-KW"/>
</dbReference>
<keyword evidence="3" id="KW-0067">ATP-binding</keyword>
<dbReference type="PROSITE" id="PS00108">
    <property type="entry name" value="PROTEIN_KINASE_ST"/>
    <property type="match status" value="1"/>
</dbReference>
<dbReference type="EMBL" id="JAZGQO010000006">
    <property type="protein sequence ID" value="KAK6185924.1"/>
    <property type="molecule type" value="Genomic_DNA"/>
</dbReference>
<dbReference type="SUPFAM" id="SSF56112">
    <property type="entry name" value="Protein kinase-like (PK-like)"/>
    <property type="match status" value="1"/>
</dbReference>
<feature type="domain" description="Protein kinase" evidence="4">
    <location>
        <begin position="1"/>
        <end position="167"/>
    </location>
</feature>
<comment type="caution">
    <text evidence="5">The sequence shown here is derived from an EMBL/GenBank/DDBJ whole genome shotgun (WGS) entry which is preliminary data.</text>
</comment>
<protein>
    <recommendedName>
        <fullName evidence="4">Protein kinase domain-containing protein</fullName>
    </recommendedName>
</protein>
<dbReference type="Gene3D" id="1.10.510.10">
    <property type="entry name" value="Transferase(Phosphotransferase) domain 1"/>
    <property type="match status" value="1"/>
</dbReference>
<dbReference type="InterPro" id="IPR008271">
    <property type="entry name" value="Ser/Thr_kinase_AS"/>
</dbReference>
<evidence type="ECO:0000313" key="5">
    <source>
        <dbReference type="EMBL" id="KAK6185924.1"/>
    </source>
</evidence>
<dbReference type="InterPro" id="IPR050629">
    <property type="entry name" value="STE20/SPS1-PAK"/>
</dbReference>
<dbReference type="PANTHER" id="PTHR48012">
    <property type="entry name" value="STERILE20-LIKE KINASE, ISOFORM B-RELATED"/>
    <property type="match status" value="1"/>
</dbReference>
<name>A0AAN8PYB5_PATCE</name>
<accession>A0AAN8PYB5</accession>
<reference evidence="5 6" key="1">
    <citation type="submission" date="2024-01" db="EMBL/GenBank/DDBJ databases">
        <title>The genome of the rayed Mediterranean limpet Patella caerulea (Linnaeus, 1758).</title>
        <authorList>
            <person name="Anh-Thu Weber A."/>
            <person name="Halstead-Nussloch G."/>
        </authorList>
    </citation>
    <scope>NUCLEOTIDE SEQUENCE [LARGE SCALE GENOMIC DNA]</scope>
    <source>
        <strain evidence="5">AATW-2023a</strain>
        <tissue evidence="5">Whole specimen</tissue>
    </source>
</reference>
<dbReference type="GO" id="GO:0004674">
    <property type="term" value="F:protein serine/threonine kinase activity"/>
    <property type="evidence" value="ECO:0007669"/>
    <property type="project" value="TreeGrafter"/>
</dbReference>
<gene>
    <name evidence="5" type="ORF">SNE40_008056</name>
</gene>
<evidence type="ECO:0000313" key="6">
    <source>
        <dbReference type="Proteomes" id="UP001347796"/>
    </source>
</evidence>
<proteinExistence type="inferred from homology"/>
<sequence>MTSTIDENDFSPVQEFFGSGSIEAILKHHDDLPATSWITICINICKALFNIHSCHVIHNDVKADNILVDLDGFDVRFIDFGMSTFRKGLEFTASSDYMTKYKFVAPEVRENCHSTPQSEIFSLGYLFCQIMTQARVVQLRPLWKTCSSTRALSRPRLPHIIATLEEL</sequence>
<evidence type="ECO:0000256" key="2">
    <source>
        <dbReference type="ARBA" id="ARBA00022741"/>
    </source>
</evidence>
<dbReference type="GO" id="GO:0005737">
    <property type="term" value="C:cytoplasm"/>
    <property type="evidence" value="ECO:0007669"/>
    <property type="project" value="TreeGrafter"/>
</dbReference>
<evidence type="ECO:0000256" key="3">
    <source>
        <dbReference type="ARBA" id="ARBA00022840"/>
    </source>
</evidence>
<dbReference type="PROSITE" id="PS50011">
    <property type="entry name" value="PROTEIN_KINASE_DOM"/>
    <property type="match status" value="1"/>
</dbReference>
<dbReference type="AlphaFoldDB" id="A0AAN8PYB5"/>
<dbReference type="Pfam" id="PF00069">
    <property type="entry name" value="Pkinase"/>
    <property type="match status" value="1"/>
</dbReference>